<keyword evidence="1" id="KW-1133">Transmembrane helix</keyword>
<feature type="transmembrane region" description="Helical" evidence="1">
    <location>
        <begin position="36"/>
        <end position="59"/>
    </location>
</feature>
<evidence type="ECO:0000313" key="3">
    <source>
        <dbReference type="Proteomes" id="UP000503349"/>
    </source>
</evidence>
<organism evidence="2 3">
    <name type="scientific">Channa argus</name>
    <name type="common">Northern snakehead</name>
    <name type="synonym">Ophicephalus argus</name>
    <dbReference type="NCBI Taxonomy" id="215402"/>
    <lineage>
        <taxon>Eukaryota</taxon>
        <taxon>Metazoa</taxon>
        <taxon>Chordata</taxon>
        <taxon>Craniata</taxon>
        <taxon>Vertebrata</taxon>
        <taxon>Euteleostomi</taxon>
        <taxon>Actinopterygii</taxon>
        <taxon>Neopterygii</taxon>
        <taxon>Teleostei</taxon>
        <taxon>Neoteleostei</taxon>
        <taxon>Acanthomorphata</taxon>
        <taxon>Anabantaria</taxon>
        <taxon>Anabantiformes</taxon>
        <taxon>Channoidei</taxon>
        <taxon>Channidae</taxon>
        <taxon>Channa</taxon>
    </lineage>
</organism>
<evidence type="ECO:0000256" key="1">
    <source>
        <dbReference type="SAM" id="Phobius"/>
    </source>
</evidence>
<keyword evidence="1" id="KW-0812">Transmembrane</keyword>
<dbReference type="AlphaFoldDB" id="A0A6G1PBH3"/>
<dbReference type="EMBL" id="CM015714">
    <property type="protein sequence ID" value="KAF3687605.1"/>
    <property type="molecule type" value="Genomic_DNA"/>
</dbReference>
<protein>
    <submittedName>
        <fullName evidence="2">Uncharacterized protein</fullName>
    </submittedName>
</protein>
<keyword evidence="1" id="KW-0472">Membrane</keyword>
<reference evidence="2 3" key="1">
    <citation type="submission" date="2019-02" db="EMBL/GenBank/DDBJ databases">
        <title>Opniocepnalus argus genome.</title>
        <authorList>
            <person name="Zhou C."/>
            <person name="Xiao S."/>
        </authorList>
    </citation>
    <scope>NUCLEOTIDE SEQUENCE [LARGE SCALE GENOMIC DNA]</scope>
    <source>
        <strain evidence="2">OARG1902GOOAL</strain>
        <tissue evidence="2">Muscle</tissue>
    </source>
</reference>
<name>A0A6G1PBH3_CHAAH</name>
<reference evidence="3" key="2">
    <citation type="submission" date="2019-02" db="EMBL/GenBank/DDBJ databases">
        <title>Opniocepnalus argus Var Kimnra genome.</title>
        <authorList>
            <person name="Zhou C."/>
            <person name="Xiao S."/>
        </authorList>
    </citation>
    <scope>NUCLEOTIDE SEQUENCE [LARGE SCALE GENOMIC DNA]</scope>
</reference>
<proteinExistence type="predicted"/>
<gene>
    <name evidence="2" type="ORF">EXN66_Car003277</name>
</gene>
<keyword evidence="3" id="KW-1185">Reference proteome</keyword>
<sequence length="69" mass="7684">MEDGDRPQAPPLPPRTSFERTITVVRGNRSLGMFSVFLMVMVSWCVYVAGMAIMTLMGGGDEDCPQDEW</sequence>
<dbReference type="Proteomes" id="UP000503349">
    <property type="component" value="Chromosome 3"/>
</dbReference>
<evidence type="ECO:0000313" key="2">
    <source>
        <dbReference type="EMBL" id="KAF3687605.1"/>
    </source>
</evidence>
<accession>A0A6G1PBH3</accession>